<dbReference type="eggNOG" id="COG0420">
    <property type="taxonomic scope" value="Bacteria"/>
</dbReference>
<keyword evidence="3" id="KW-0269">Exonuclease</keyword>
<gene>
    <name evidence="3" type="ORF">SAMN05878443_1114</name>
</gene>
<name>A0A1N6GAR0_9LACT</name>
<dbReference type="Gene3D" id="3.60.21.10">
    <property type="match status" value="1"/>
</dbReference>
<organism evidence="3 4">
    <name type="scientific">Carnobacterium alterfunditum</name>
    <dbReference type="NCBI Taxonomy" id="28230"/>
    <lineage>
        <taxon>Bacteria</taxon>
        <taxon>Bacillati</taxon>
        <taxon>Bacillota</taxon>
        <taxon>Bacilli</taxon>
        <taxon>Lactobacillales</taxon>
        <taxon>Carnobacteriaceae</taxon>
        <taxon>Carnobacterium</taxon>
    </lineage>
</organism>
<evidence type="ECO:0000259" key="2">
    <source>
        <dbReference type="Pfam" id="PF00149"/>
    </source>
</evidence>
<dbReference type="GO" id="GO:0004527">
    <property type="term" value="F:exonuclease activity"/>
    <property type="evidence" value="ECO:0007669"/>
    <property type="project" value="UniProtKB-KW"/>
</dbReference>
<dbReference type="STRING" id="28230.SAMN05878443_1114"/>
<dbReference type="InterPro" id="IPR041796">
    <property type="entry name" value="Mre11_N"/>
</dbReference>
<dbReference type="Proteomes" id="UP000184758">
    <property type="component" value="Unassembled WGS sequence"/>
</dbReference>
<feature type="domain" description="Calcineurin-like phosphoesterase" evidence="2">
    <location>
        <begin position="6"/>
        <end position="204"/>
    </location>
</feature>
<dbReference type="PIRSF" id="PIRSF033091">
    <property type="entry name" value="Pesterase_YhaO"/>
    <property type="match status" value="1"/>
</dbReference>
<dbReference type="InterPro" id="IPR004843">
    <property type="entry name" value="Calcineurin-like_PHP"/>
</dbReference>
<dbReference type="Pfam" id="PF00149">
    <property type="entry name" value="Metallophos"/>
    <property type="match status" value="1"/>
</dbReference>
<evidence type="ECO:0000256" key="1">
    <source>
        <dbReference type="ARBA" id="ARBA00022801"/>
    </source>
</evidence>
<dbReference type="InterPro" id="IPR014576">
    <property type="entry name" value="Pesterase_YhaO"/>
</dbReference>
<evidence type="ECO:0000313" key="4">
    <source>
        <dbReference type="Proteomes" id="UP000184758"/>
    </source>
</evidence>
<evidence type="ECO:0000313" key="3">
    <source>
        <dbReference type="EMBL" id="SIO04567.1"/>
    </source>
</evidence>
<sequence>MTKMVKFIHAADLHLDSPFIGLKTLPEFIWNAIYLSTFSALTKIVDKAIQKNVDFVCLVGDIYDNDERSVKAQAYLRNEMERLNKMKIPVYLLHGNHDYIENTGLHLDMPENVVLFNEMVETKWFTTKEDEQIAITGFSYDKRWVLERKIKDYPEKHPRATYHIGLLHGFSEGSNSEHGNYAPFTLSELRSKKYDYWALGHIHKRQQLGENPPIIYPGNTQGRSSKESGEKGFELVKLTESGVAAEFCSTAAIQWRTIELSVKEMKNLDEVYKALRTTIEEQKNEDYSLFLSIHLTDNEQLLEGVIKKIKQGELLEALQQISKTDTFVWVHKIELQTIVENNIPAIQKLFPDEWNKVQSEIEKEGLFNDSTNALFDFPGIEDVVETREEQYRKKIVLEAIELVRNQLGFERSDNLED</sequence>
<keyword evidence="1" id="KW-0378">Hydrolase</keyword>
<dbReference type="InterPro" id="IPR029052">
    <property type="entry name" value="Metallo-depent_PP-like"/>
</dbReference>
<dbReference type="EMBL" id="FSRN01000001">
    <property type="protein sequence ID" value="SIO04567.1"/>
    <property type="molecule type" value="Genomic_DNA"/>
</dbReference>
<keyword evidence="4" id="KW-1185">Reference proteome</keyword>
<keyword evidence="3" id="KW-0540">Nuclease</keyword>
<dbReference type="SUPFAM" id="SSF56300">
    <property type="entry name" value="Metallo-dependent phosphatases"/>
    <property type="match status" value="1"/>
</dbReference>
<dbReference type="PANTHER" id="PTHR30337:SF7">
    <property type="entry name" value="PHOSPHOESTERASE"/>
    <property type="match status" value="1"/>
</dbReference>
<dbReference type="AlphaFoldDB" id="A0A1N6GAR0"/>
<protein>
    <submittedName>
        <fullName evidence="3">DNA repair exonuclease SbcCD nuclease subunit</fullName>
    </submittedName>
</protein>
<proteinExistence type="predicted"/>
<dbReference type="CDD" id="cd00840">
    <property type="entry name" value="MPP_Mre11_N"/>
    <property type="match status" value="1"/>
</dbReference>
<dbReference type="InterPro" id="IPR050535">
    <property type="entry name" value="DNA_Repair-Maintenance_Comp"/>
</dbReference>
<dbReference type="PANTHER" id="PTHR30337">
    <property type="entry name" value="COMPONENT OF ATP-DEPENDENT DSDNA EXONUCLEASE"/>
    <property type="match status" value="1"/>
</dbReference>
<reference evidence="4" key="1">
    <citation type="submission" date="2016-11" db="EMBL/GenBank/DDBJ databases">
        <authorList>
            <person name="Varghese N."/>
            <person name="Submissions S."/>
        </authorList>
    </citation>
    <scope>NUCLEOTIDE SEQUENCE [LARGE SCALE GENOMIC DNA]</scope>
    <source>
        <strain evidence="4">313</strain>
    </source>
</reference>
<accession>A0A1N6GAR0</accession>